<keyword evidence="3" id="KW-1185">Reference proteome</keyword>
<evidence type="ECO:0000313" key="2">
    <source>
        <dbReference type="EMBL" id="KAK3856236.1"/>
    </source>
</evidence>
<evidence type="ECO:0000313" key="3">
    <source>
        <dbReference type="Proteomes" id="UP001286313"/>
    </source>
</evidence>
<dbReference type="EMBL" id="JAWQEG010005947">
    <property type="protein sequence ID" value="KAK3856236.1"/>
    <property type="molecule type" value="Genomic_DNA"/>
</dbReference>
<gene>
    <name evidence="2" type="ORF">Pcinc_037420</name>
</gene>
<comment type="caution">
    <text evidence="2">The sequence shown here is derived from an EMBL/GenBank/DDBJ whole genome shotgun (WGS) entry which is preliminary data.</text>
</comment>
<organism evidence="2 3">
    <name type="scientific">Petrolisthes cinctipes</name>
    <name type="common">Flat porcelain crab</name>
    <dbReference type="NCBI Taxonomy" id="88211"/>
    <lineage>
        <taxon>Eukaryota</taxon>
        <taxon>Metazoa</taxon>
        <taxon>Ecdysozoa</taxon>
        <taxon>Arthropoda</taxon>
        <taxon>Crustacea</taxon>
        <taxon>Multicrustacea</taxon>
        <taxon>Malacostraca</taxon>
        <taxon>Eumalacostraca</taxon>
        <taxon>Eucarida</taxon>
        <taxon>Decapoda</taxon>
        <taxon>Pleocyemata</taxon>
        <taxon>Anomura</taxon>
        <taxon>Galatheoidea</taxon>
        <taxon>Porcellanidae</taxon>
        <taxon>Petrolisthes</taxon>
    </lineage>
</organism>
<protein>
    <submittedName>
        <fullName evidence="2">Uncharacterized protein</fullName>
    </submittedName>
</protein>
<feature type="region of interest" description="Disordered" evidence="1">
    <location>
        <begin position="51"/>
        <end position="86"/>
    </location>
</feature>
<name>A0AAE1BSJ9_PETCI</name>
<reference evidence="2" key="1">
    <citation type="submission" date="2023-10" db="EMBL/GenBank/DDBJ databases">
        <title>Genome assemblies of two species of porcelain crab, Petrolisthes cinctipes and Petrolisthes manimaculis (Anomura: Porcellanidae).</title>
        <authorList>
            <person name="Angst P."/>
        </authorList>
    </citation>
    <scope>NUCLEOTIDE SEQUENCE</scope>
    <source>
        <strain evidence="2">PB745_01</strain>
        <tissue evidence="2">Gill</tissue>
    </source>
</reference>
<evidence type="ECO:0000256" key="1">
    <source>
        <dbReference type="SAM" id="MobiDB-lite"/>
    </source>
</evidence>
<accession>A0AAE1BSJ9</accession>
<dbReference type="Proteomes" id="UP001286313">
    <property type="component" value="Unassembled WGS sequence"/>
</dbReference>
<sequence length="86" mass="10109">MEESQPKKLVKGTDKERPLTCEDVSIAPWHHLTWPQTIKCGNVCYPVERIEKKQEDREIEEITGEKRGEEEEDDKGEEKDKRKKGE</sequence>
<dbReference type="AlphaFoldDB" id="A0AAE1BSJ9"/>
<proteinExistence type="predicted"/>